<keyword evidence="1" id="KW-0472">Membrane</keyword>
<name>A0A0H3XLF8_9MOLU</name>
<evidence type="ECO:0000313" key="2">
    <source>
        <dbReference type="EMBL" id="AKM54339.1"/>
    </source>
</evidence>
<dbReference type="STRING" id="315358.SERIO_v1c07770"/>
<evidence type="ECO:0008006" key="4">
    <source>
        <dbReference type="Google" id="ProtNLM"/>
    </source>
</evidence>
<sequence>MFLGQTKKIKRKASHWSIIKFALIRVHTSIIIWVLLGLSIALFIGIGLMLFLSSANVESFMVNFQYGVLIFNNIFLLLLILLIVAKIFSQEFSNGTYLLILSKPYSRFTIFILKYISIWLMIFIFLGINMLTAFLVGFLSQAITKNEVYFQLYNSLILKLLVYSLMLSYFASSGIIFISTFLSSQAVLLIVVIFCSLFLIGGMPYSLIMNIGNNISLNFENVTQEYTVENIKNALLFNQKVEHEDIQYPKMSKAIYDFYMQKYLPTINLILANNDNNSSKVNRLDNLYNKVFNLTKVQKLENLTGTDVSSWKGTYNGKSISSIITENVANGKETNITVTITNNYAFKTIDELDKNNPYQYEIKQLVDYYAQNFDWNTYYNLRLFYFNSLLTFDSDHTYFDVYADGDSVPTVNDKNIDPVDIFQNLYEQDNGSAAIYYNIGDSTFKQELENFFENPVLFVMQEFEKDIIQKVYDYKIIQTQPLKETTGLKKYLALSQNYSLISKLNVIEHWNQIWTSSLSYLPVGFAPLENSHIDFDSQKNLLMSYQDFPLAINSNNKINLNYQFYLNINLIRNVYLILAAVLIIISTIILQRKNIV</sequence>
<organism evidence="2 3">
    <name type="scientific">Spiroplasma eriocheiris</name>
    <dbReference type="NCBI Taxonomy" id="315358"/>
    <lineage>
        <taxon>Bacteria</taxon>
        <taxon>Bacillati</taxon>
        <taxon>Mycoplasmatota</taxon>
        <taxon>Mollicutes</taxon>
        <taxon>Entomoplasmatales</taxon>
        <taxon>Spiroplasmataceae</taxon>
        <taxon>Spiroplasma</taxon>
    </lineage>
</organism>
<evidence type="ECO:0000313" key="3">
    <source>
        <dbReference type="Proteomes" id="UP000035661"/>
    </source>
</evidence>
<reference evidence="2 3" key="1">
    <citation type="journal article" date="2015" name="Genome Biol. Evol.">
        <title>Found and Lost: The Fates of Horizontally Acquired Genes in Arthropod-Symbiotic Spiroplasma.</title>
        <authorList>
            <person name="Lo W.S."/>
            <person name="Gasparich G.E."/>
            <person name="Kuo C.H."/>
        </authorList>
    </citation>
    <scope>NUCLEOTIDE SEQUENCE [LARGE SCALE GENOMIC DNA]</scope>
    <source>
        <strain evidence="3">TDA-040725-5</strain>
    </source>
</reference>
<protein>
    <recommendedName>
        <fullName evidence="4">ABC transporter permease</fullName>
    </recommendedName>
</protein>
<keyword evidence="1" id="KW-1133">Transmembrane helix</keyword>
<gene>
    <name evidence="2" type="ORF">SERIO_v1c07770</name>
</gene>
<dbReference type="Proteomes" id="UP000035661">
    <property type="component" value="Chromosome"/>
</dbReference>
<proteinExistence type="predicted"/>
<reference evidence="3" key="2">
    <citation type="submission" date="2015-06" db="EMBL/GenBank/DDBJ databases">
        <title>Complete genome sequence of Spiroplasma eriocheiris TDA-040725-5 (DSM 21848).</title>
        <authorList>
            <person name="Lo W.-S."/>
            <person name="Kuo C.-H."/>
        </authorList>
    </citation>
    <scope>NUCLEOTIDE SEQUENCE [LARGE SCALE GENOMIC DNA]</scope>
    <source>
        <strain evidence="3">TDA-040725-5</strain>
    </source>
</reference>
<dbReference type="PANTHER" id="PTHR37305:SF1">
    <property type="entry name" value="MEMBRANE PROTEIN"/>
    <property type="match status" value="1"/>
</dbReference>
<dbReference type="PATRIC" id="fig|743698.3.peg.780"/>
<feature type="transmembrane region" description="Helical" evidence="1">
    <location>
        <begin position="108"/>
        <end position="136"/>
    </location>
</feature>
<dbReference type="PANTHER" id="PTHR37305">
    <property type="entry name" value="INTEGRAL MEMBRANE PROTEIN-RELATED"/>
    <property type="match status" value="1"/>
</dbReference>
<dbReference type="EMBL" id="CP011856">
    <property type="protein sequence ID" value="AKM54339.1"/>
    <property type="molecule type" value="Genomic_DNA"/>
</dbReference>
<evidence type="ECO:0000256" key="1">
    <source>
        <dbReference type="SAM" id="Phobius"/>
    </source>
</evidence>
<keyword evidence="1" id="KW-0812">Transmembrane</keyword>
<feature type="transmembrane region" description="Helical" evidence="1">
    <location>
        <begin position="156"/>
        <end position="179"/>
    </location>
</feature>
<dbReference type="KEGG" id="seri:SERIO_v1c07770"/>
<feature type="transmembrane region" description="Helical" evidence="1">
    <location>
        <begin position="186"/>
        <end position="208"/>
    </location>
</feature>
<dbReference type="AlphaFoldDB" id="A0A0H3XLF8"/>
<feature type="transmembrane region" description="Helical" evidence="1">
    <location>
        <begin position="21"/>
        <end position="52"/>
    </location>
</feature>
<feature type="transmembrane region" description="Helical" evidence="1">
    <location>
        <begin position="570"/>
        <end position="590"/>
    </location>
</feature>
<keyword evidence="3" id="KW-1185">Reference proteome</keyword>
<accession>A0A0H3XLF8</accession>
<feature type="transmembrane region" description="Helical" evidence="1">
    <location>
        <begin position="64"/>
        <end position="88"/>
    </location>
</feature>